<sequence>MIISASRRTDISTYYSEWFFNRLREGYVLVRNPMNARQISRISLSPEAVDGIVFWTKNPVPMLSRLGELEPYPYYFQFTLTAYGRDVEPNLPGKNGVLIPAFQELSRMAGRERVVWRYAPIFLSDRYTVDYHCRYFRVLAAKLGEYTEKCTVSFLDFYRSTARNMRSLHIREMTAAQQREMMERFSEIAGEYGLYIDTCSEAISLEDLGVSHASCVDRERLERIGGYRLNVGRDRNQRKECGCAASVDIGAYDTCGNGCLYCYATDSPPRAAERVRAHRPDSPILFGTVGPEDVIREREAVSLREQQLSLFDLP</sequence>
<accession>A0A9D1W6C2</accession>
<proteinExistence type="predicted"/>
<gene>
    <name evidence="1" type="ORF">IAA28_09565</name>
</gene>
<dbReference type="Proteomes" id="UP000886780">
    <property type="component" value="Unassembled WGS sequence"/>
</dbReference>
<evidence type="ECO:0000313" key="2">
    <source>
        <dbReference type="Proteomes" id="UP000886780"/>
    </source>
</evidence>
<name>A0A9D1W6C2_9FIRM</name>
<dbReference type="InterPro" id="IPR014998">
    <property type="entry name" value="DUF1848"/>
</dbReference>
<organism evidence="1 2">
    <name type="scientific">Candidatus Lachnoclostridium stercoripullorum</name>
    <dbReference type="NCBI Taxonomy" id="2838635"/>
    <lineage>
        <taxon>Bacteria</taxon>
        <taxon>Bacillati</taxon>
        <taxon>Bacillota</taxon>
        <taxon>Clostridia</taxon>
        <taxon>Lachnospirales</taxon>
        <taxon>Lachnospiraceae</taxon>
    </lineage>
</organism>
<dbReference type="EMBL" id="DXEU01000175">
    <property type="protein sequence ID" value="HIX53038.1"/>
    <property type="molecule type" value="Genomic_DNA"/>
</dbReference>
<dbReference type="AlphaFoldDB" id="A0A9D1W6C2"/>
<reference evidence="1" key="2">
    <citation type="submission" date="2021-04" db="EMBL/GenBank/DDBJ databases">
        <authorList>
            <person name="Gilroy R."/>
        </authorList>
    </citation>
    <scope>NUCLEOTIDE SEQUENCE</scope>
    <source>
        <strain evidence="1">ChiGjej4B4-12881</strain>
    </source>
</reference>
<evidence type="ECO:0000313" key="1">
    <source>
        <dbReference type="EMBL" id="HIX53038.1"/>
    </source>
</evidence>
<protein>
    <submittedName>
        <fullName evidence="1">DUF1848 domain-containing protein</fullName>
    </submittedName>
</protein>
<dbReference type="Pfam" id="PF08902">
    <property type="entry name" value="DUF1848"/>
    <property type="match status" value="1"/>
</dbReference>
<reference evidence="1" key="1">
    <citation type="journal article" date="2021" name="PeerJ">
        <title>Extensive microbial diversity within the chicken gut microbiome revealed by metagenomics and culture.</title>
        <authorList>
            <person name="Gilroy R."/>
            <person name="Ravi A."/>
            <person name="Getino M."/>
            <person name="Pursley I."/>
            <person name="Horton D.L."/>
            <person name="Alikhan N.F."/>
            <person name="Baker D."/>
            <person name="Gharbi K."/>
            <person name="Hall N."/>
            <person name="Watson M."/>
            <person name="Adriaenssens E.M."/>
            <person name="Foster-Nyarko E."/>
            <person name="Jarju S."/>
            <person name="Secka A."/>
            <person name="Antonio M."/>
            <person name="Oren A."/>
            <person name="Chaudhuri R.R."/>
            <person name="La Ragione R."/>
            <person name="Hildebrand F."/>
            <person name="Pallen M.J."/>
        </authorList>
    </citation>
    <scope>NUCLEOTIDE SEQUENCE</scope>
    <source>
        <strain evidence="1">ChiGjej4B4-12881</strain>
    </source>
</reference>
<comment type="caution">
    <text evidence="1">The sequence shown here is derived from an EMBL/GenBank/DDBJ whole genome shotgun (WGS) entry which is preliminary data.</text>
</comment>